<dbReference type="Gene3D" id="2.40.70.10">
    <property type="entry name" value="Acid Proteases"/>
    <property type="match status" value="1"/>
</dbReference>
<comment type="caution">
    <text evidence="1">The sequence shown here is derived from an EMBL/GenBank/DDBJ whole genome shotgun (WGS) entry which is preliminary data.</text>
</comment>
<organism evidence="1 2">
    <name type="scientific">Smittium culicis</name>
    <dbReference type="NCBI Taxonomy" id="133412"/>
    <lineage>
        <taxon>Eukaryota</taxon>
        <taxon>Fungi</taxon>
        <taxon>Fungi incertae sedis</taxon>
        <taxon>Zoopagomycota</taxon>
        <taxon>Kickxellomycotina</taxon>
        <taxon>Harpellomycetes</taxon>
        <taxon>Harpellales</taxon>
        <taxon>Legeriomycetaceae</taxon>
        <taxon>Smittium</taxon>
    </lineage>
</organism>
<keyword evidence="2" id="KW-1185">Reference proteome</keyword>
<reference evidence="1 2" key="1">
    <citation type="submission" date="2017-01" db="EMBL/GenBank/DDBJ databases">
        <authorList>
            <person name="Mah S.A."/>
            <person name="Swanson W.J."/>
            <person name="Moy G.W."/>
            <person name="Vacquier V.D."/>
        </authorList>
    </citation>
    <scope>NUCLEOTIDE SEQUENCE [LARGE SCALE GENOMIC DNA]</scope>
    <source>
        <strain evidence="1 2">GSMNP</strain>
    </source>
</reference>
<gene>
    <name evidence="1" type="ORF">AYI70_g338</name>
</gene>
<evidence type="ECO:0000313" key="1">
    <source>
        <dbReference type="EMBL" id="OMJ26207.1"/>
    </source>
</evidence>
<proteinExistence type="predicted"/>
<dbReference type="AlphaFoldDB" id="A0A1R1YH15"/>
<sequence>MIDSRASGIFIKKSLAESHKNLTLLKKDPVVVEFIDQSSLTEGTITHHTKPLKILIQGINLESIAFDVINCFHGYMILGLSSLERQKPSLIWKSRSVRFLR</sequence>
<dbReference type="InterPro" id="IPR021109">
    <property type="entry name" value="Peptidase_aspartic_dom_sf"/>
</dbReference>
<dbReference type="Proteomes" id="UP000187283">
    <property type="component" value="Unassembled WGS sequence"/>
</dbReference>
<evidence type="ECO:0000313" key="2">
    <source>
        <dbReference type="Proteomes" id="UP000187283"/>
    </source>
</evidence>
<name>A0A1R1YH15_9FUNG</name>
<dbReference type="OrthoDB" id="128646at2759"/>
<protein>
    <submittedName>
        <fullName evidence="1">Retrotransposon-derived protein PEG10</fullName>
    </submittedName>
</protein>
<dbReference type="EMBL" id="LSSN01000052">
    <property type="protein sequence ID" value="OMJ26207.1"/>
    <property type="molecule type" value="Genomic_DNA"/>
</dbReference>
<accession>A0A1R1YH15</accession>